<dbReference type="Proteomes" id="UP001155483">
    <property type="component" value="Unassembled WGS sequence"/>
</dbReference>
<dbReference type="PANTHER" id="PTHR39200">
    <property type="entry name" value="HYPOTHETICAL EXPORTED PROTEIN"/>
    <property type="match status" value="1"/>
</dbReference>
<gene>
    <name evidence="2" type="ORF">OCK74_07560</name>
</gene>
<dbReference type="Gene3D" id="2.160.20.120">
    <property type="match status" value="1"/>
</dbReference>
<name>A0A9X2XNK2_9BACT</name>
<reference evidence="2" key="2">
    <citation type="submission" date="2023-04" db="EMBL/GenBank/DDBJ databases">
        <title>Paracnuella aquatica gen. nov., sp. nov., a member of the family Chitinophagaceae isolated from a hot spring.</title>
        <authorList>
            <person name="Wang C."/>
        </authorList>
    </citation>
    <scope>NUCLEOTIDE SEQUENCE</scope>
    <source>
        <strain evidence="2">LB-8</strain>
    </source>
</reference>
<sequence>MNKVTILLFLVIAISIFSSCKKVIGKGPVVTETRNISNFSGIDLRVSGRVNYIQSPDYKVEVSAQQIILGYLETYVSNNKLVIRFDNDVRVRSHEDVLVNISAPDLSSLRVSGSGDIMANGNLTPESMDVEISGSGNITITNLETGYLGSDISGSGDIKILHGTATEEKLKISGSGGMDFSNVLSKYVTTNTSGSGDMRVYATDKLNVTISGSGSVYYKGQPLISTQISGSGKVRPM</sequence>
<feature type="domain" description="Putative auto-transporter adhesin head GIN" evidence="1">
    <location>
        <begin position="38"/>
        <end position="222"/>
    </location>
</feature>
<proteinExistence type="predicted"/>
<organism evidence="2 3">
    <name type="scientific">Paraflavisolibacter caeni</name>
    <dbReference type="NCBI Taxonomy" id="2982496"/>
    <lineage>
        <taxon>Bacteria</taxon>
        <taxon>Pseudomonadati</taxon>
        <taxon>Bacteroidota</taxon>
        <taxon>Chitinophagia</taxon>
        <taxon>Chitinophagales</taxon>
        <taxon>Chitinophagaceae</taxon>
        <taxon>Paraflavisolibacter</taxon>
    </lineage>
</organism>
<evidence type="ECO:0000313" key="3">
    <source>
        <dbReference type="Proteomes" id="UP001155483"/>
    </source>
</evidence>
<dbReference type="PANTHER" id="PTHR39200:SF1">
    <property type="entry name" value="AUTO-TRANSPORTER ADHESIN HEAD GIN DOMAIN-CONTAINING PROTEIN-RELATED"/>
    <property type="match status" value="1"/>
</dbReference>
<dbReference type="AlphaFoldDB" id="A0A9X2XNK2"/>
<dbReference type="InterPro" id="IPR021255">
    <property type="entry name" value="DUF2807"/>
</dbReference>
<dbReference type="RefSeq" id="WP_279296412.1">
    <property type="nucleotide sequence ID" value="NZ_JAOTIF010000003.1"/>
</dbReference>
<protein>
    <submittedName>
        <fullName evidence="2">DUF2807 domain-containing protein</fullName>
    </submittedName>
</protein>
<dbReference type="Pfam" id="PF10988">
    <property type="entry name" value="DUF2807"/>
    <property type="match status" value="1"/>
</dbReference>
<evidence type="ECO:0000313" key="2">
    <source>
        <dbReference type="EMBL" id="MCU7548968.1"/>
    </source>
</evidence>
<dbReference type="EMBL" id="JAOTIF010000003">
    <property type="protein sequence ID" value="MCU7548968.1"/>
    <property type="molecule type" value="Genomic_DNA"/>
</dbReference>
<dbReference type="PROSITE" id="PS51257">
    <property type="entry name" value="PROKAR_LIPOPROTEIN"/>
    <property type="match status" value="1"/>
</dbReference>
<evidence type="ECO:0000259" key="1">
    <source>
        <dbReference type="Pfam" id="PF10988"/>
    </source>
</evidence>
<keyword evidence="3" id="KW-1185">Reference proteome</keyword>
<comment type="caution">
    <text evidence="2">The sequence shown here is derived from an EMBL/GenBank/DDBJ whole genome shotgun (WGS) entry which is preliminary data.</text>
</comment>
<reference evidence="2" key="1">
    <citation type="submission" date="2022-09" db="EMBL/GenBank/DDBJ databases">
        <authorList>
            <person name="Yuan C."/>
            <person name="Ke Z."/>
        </authorList>
    </citation>
    <scope>NUCLEOTIDE SEQUENCE</scope>
    <source>
        <strain evidence="2">LB-8</strain>
    </source>
</reference>
<accession>A0A9X2XNK2</accession>